<evidence type="ECO:0000313" key="2">
    <source>
        <dbReference type="Proteomes" id="UP000054116"/>
    </source>
</evidence>
<proteinExistence type="predicted"/>
<name>A0A091MBN7_CARIC</name>
<gene>
    <name evidence="1" type="ORF">N322_13770</name>
</gene>
<dbReference type="Proteomes" id="UP000054116">
    <property type="component" value="Unassembled WGS sequence"/>
</dbReference>
<organism evidence="1 2">
    <name type="scientific">Cariama cristata</name>
    <name type="common">Red-legged seriema</name>
    <dbReference type="NCBI Taxonomy" id="54380"/>
    <lineage>
        <taxon>Eukaryota</taxon>
        <taxon>Metazoa</taxon>
        <taxon>Chordata</taxon>
        <taxon>Craniata</taxon>
        <taxon>Vertebrata</taxon>
        <taxon>Euteleostomi</taxon>
        <taxon>Archelosauria</taxon>
        <taxon>Archosauria</taxon>
        <taxon>Dinosauria</taxon>
        <taxon>Saurischia</taxon>
        <taxon>Theropoda</taxon>
        <taxon>Coelurosauria</taxon>
        <taxon>Aves</taxon>
        <taxon>Neognathae</taxon>
        <taxon>Neoaves</taxon>
        <taxon>Telluraves</taxon>
        <taxon>Australaves</taxon>
        <taxon>Cariamiformes</taxon>
        <taxon>Cariamidae</taxon>
        <taxon>Cariama</taxon>
    </lineage>
</organism>
<dbReference type="EMBL" id="KK526070">
    <property type="protein sequence ID" value="KFP68167.1"/>
    <property type="molecule type" value="Genomic_DNA"/>
</dbReference>
<evidence type="ECO:0000313" key="1">
    <source>
        <dbReference type="EMBL" id="KFP68167.1"/>
    </source>
</evidence>
<sequence length="72" mass="7944">GSECRGYKGSLLSHAGSLKSESYLAVSKATTCGIIKKDEVLVCQIQGILAWREHFLFICLEESNVFLPAKLR</sequence>
<dbReference type="AlphaFoldDB" id="A0A091MBN7"/>
<feature type="non-terminal residue" evidence="1">
    <location>
        <position position="1"/>
    </location>
</feature>
<protein>
    <submittedName>
        <fullName evidence="1">Uncharacterized protein</fullName>
    </submittedName>
</protein>
<reference evidence="1 2" key="1">
    <citation type="submission" date="2014-04" db="EMBL/GenBank/DDBJ databases">
        <title>Genome evolution of avian class.</title>
        <authorList>
            <person name="Zhang G."/>
            <person name="Li C."/>
        </authorList>
    </citation>
    <scope>NUCLEOTIDE SEQUENCE [LARGE SCALE GENOMIC DNA]</scope>
    <source>
        <strain evidence="1">BGI_N322</strain>
    </source>
</reference>
<accession>A0A091MBN7</accession>
<feature type="non-terminal residue" evidence="1">
    <location>
        <position position="72"/>
    </location>
</feature>
<keyword evidence="2" id="KW-1185">Reference proteome</keyword>